<sequence>MNMEKYSERVRGFLQSAQTYALSEGHQQFTPEHVLKVLLDDPEGMAASLIERAGGRPDDARMGVDAALAKLPKVSGGNGQIYLAQPLAKVFSTAEEAAKKAGDSFVTVERLLLALTIEKSTESSKILEKAGVTAQGLNQAINEIRKGRTADSASAEEGYDALKKYARDLTEEAREGKLDPVIGRDDEIRRTIQVLSRRTKNNPVLIGEPGVGKTAIAEGLALRIVNGDVPESLKDKQLLALDMGALIAGAKYRGEFEERLKSVLSEVQAAAGNIILFIDEMHTLVGAGKADGAMDASNLLKPALARGELHCVGATTLDEYRKHVEKDAALARRFQPVFVEEPTVEDTISILRGIKEKYEQHHKVRISDSALVSASTLSNRYITDRFLPDKAIDLVDESASRLRMQVDSKPEELDELDRRIIQMKIEREALLKETDTASKDRLEKLEVDLTALEEKADSLTAMWQSEKQKLGLAAELKKQLDDARNALAIAQRNGEFQKAGELAYGEIPDLERKLEEAESSSGEGSAMVEETVTPDHIAHVVSRWTGIPVDKMLEGEREKLLRMEDELSKRVVGQGEAVQAVSKAVRRARAGLQDPNRPIGSFIFLGPTGVGKTELTKALANFLFDDETAMVRMDMSEFMEKHSVARLIGAPPGYVGYDEGGALTEAVRRRPYQVILFDEIEKAHPDVFNVLLQVLDDGRLTDGQGRTVDFRNTLVIMTSNLGAEYLTNLADGEDVDSVRDQVMDVVKASFRPEFLNRVDETILFHRLRREDMGAIVDIQMVRLSKLVSERKITIDLGDDARDWLADKGYDPAYGARPLKRVIQKYVQDPLAEKILAGDITDGQHVAISAASDRLLITGSDKSKGGKKAEAA</sequence>
<dbReference type="Pfam" id="PF17871">
    <property type="entry name" value="AAA_lid_9"/>
    <property type="match status" value="1"/>
</dbReference>
<dbReference type="Gene3D" id="3.40.50.300">
    <property type="entry name" value="P-loop containing nucleotide triphosphate hydrolases"/>
    <property type="match status" value="3"/>
</dbReference>
<keyword evidence="13" id="KW-0963">Cytoplasm</keyword>
<evidence type="ECO:0000256" key="3">
    <source>
        <dbReference type="ARBA" id="ARBA00017574"/>
    </source>
</evidence>
<proteinExistence type="inferred from homology"/>
<evidence type="ECO:0000256" key="8">
    <source>
        <dbReference type="ARBA" id="ARBA00023186"/>
    </source>
</evidence>
<evidence type="ECO:0000256" key="2">
    <source>
        <dbReference type="ARBA" id="ARBA00008675"/>
    </source>
</evidence>
<evidence type="ECO:0000259" key="14">
    <source>
        <dbReference type="PROSITE" id="PS51903"/>
    </source>
</evidence>
<dbReference type="Gene3D" id="1.10.8.60">
    <property type="match status" value="1"/>
</dbReference>
<dbReference type="PANTHER" id="PTHR11638">
    <property type="entry name" value="ATP-DEPENDENT CLP PROTEASE"/>
    <property type="match status" value="1"/>
</dbReference>
<dbReference type="InterPro" id="IPR003593">
    <property type="entry name" value="AAA+_ATPase"/>
</dbReference>
<evidence type="ECO:0000256" key="5">
    <source>
        <dbReference type="ARBA" id="ARBA00022741"/>
    </source>
</evidence>
<evidence type="ECO:0000256" key="12">
    <source>
        <dbReference type="RuleBase" id="RU004432"/>
    </source>
</evidence>
<dbReference type="InterPro" id="IPR003959">
    <property type="entry name" value="ATPase_AAA_core"/>
</dbReference>
<dbReference type="PROSITE" id="PS51903">
    <property type="entry name" value="CLP_R"/>
    <property type="match status" value="1"/>
</dbReference>
<dbReference type="SUPFAM" id="SSF52540">
    <property type="entry name" value="P-loop containing nucleoside triphosphate hydrolases"/>
    <property type="match status" value="2"/>
</dbReference>
<accession>A0ABT4VMA7</accession>
<dbReference type="PANTHER" id="PTHR11638:SF18">
    <property type="entry name" value="HEAT SHOCK PROTEIN 104"/>
    <property type="match status" value="1"/>
</dbReference>
<dbReference type="InterPro" id="IPR041546">
    <property type="entry name" value="ClpA/ClpB_AAA_lid"/>
</dbReference>
<dbReference type="Gene3D" id="1.10.1780.10">
    <property type="entry name" value="Clp, N-terminal domain"/>
    <property type="match status" value="1"/>
</dbReference>
<keyword evidence="8 12" id="KW-0143">Chaperone</keyword>
<evidence type="ECO:0000256" key="7">
    <source>
        <dbReference type="ARBA" id="ARBA00023054"/>
    </source>
</evidence>
<dbReference type="InterPro" id="IPR001270">
    <property type="entry name" value="ClpA/B"/>
</dbReference>
<evidence type="ECO:0000256" key="6">
    <source>
        <dbReference type="ARBA" id="ARBA00022840"/>
    </source>
</evidence>
<protein>
    <recommendedName>
        <fullName evidence="3 13">Chaperone protein ClpB</fullName>
    </recommendedName>
</protein>
<keyword evidence="16" id="KW-1185">Reference proteome</keyword>
<comment type="caution">
    <text evidence="15">The sequence shown here is derived from an EMBL/GenBank/DDBJ whole genome shotgun (WGS) entry which is preliminary data.</text>
</comment>
<dbReference type="Pfam" id="PF07724">
    <property type="entry name" value="AAA_2"/>
    <property type="match status" value="1"/>
</dbReference>
<dbReference type="InterPro" id="IPR027417">
    <property type="entry name" value="P-loop_NTPase"/>
</dbReference>
<comment type="function">
    <text evidence="9">Part of a stress-induced multi-chaperone system, it is involved in the recovery of the cell from heat-induced damage, in cooperation with DnaK, DnaJ and GrpE. Acts before DnaK, in the processing of protein aggregates. Protein binding stimulates the ATPase activity; ATP hydrolysis unfolds the denatured protein aggregates, which probably helps expose new hydrophobic binding sites on the surface of ClpB-bound aggregates, contributing to the solubilization and refolding of denatured protein aggregates by DnaK.</text>
</comment>
<evidence type="ECO:0000256" key="11">
    <source>
        <dbReference type="PROSITE-ProRule" id="PRU01251"/>
    </source>
</evidence>
<dbReference type="EMBL" id="JAPJZH010000005">
    <property type="protein sequence ID" value="MDA4845855.1"/>
    <property type="molecule type" value="Genomic_DNA"/>
</dbReference>
<evidence type="ECO:0000256" key="1">
    <source>
        <dbReference type="ARBA" id="ARBA00004496"/>
    </source>
</evidence>
<evidence type="ECO:0000256" key="4">
    <source>
        <dbReference type="ARBA" id="ARBA00022737"/>
    </source>
</evidence>
<keyword evidence="4 11" id="KW-0677">Repeat</keyword>
<comment type="subunit">
    <text evidence="13">Homohexamer; The oligomerization is ATP-dependent.</text>
</comment>
<keyword evidence="7 13" id="KW-0175">Coiled coil</keyword>
<dbReference type="SUPFAM" id="SSF81923">
    <property type="entry name" value="Double Clp-N motif"/>
    <property type="match status" value="1"/>
</dbReference>
<dbReference type="PROSITE" id="PS00870">
    <property type="entry name" value="CLPAB_1"/>
    <property type="match status" value="1"/>
</dbReference>
<dbReference type="Pfam" id="PF00004">
    <property type="entry name" value="AAA"/>
    <property type="match status" value="1"/>
</dbReference>
<dbReference type="PRINTS" id="PR00300">
    <property type="entry name" value="CLPPROTEASEA"/>
</dbReference>
<comment type="similarity">
    <text evidence="2 12">Belongs to the ClpA/ClpB family.</text>
</comment>
<dbReference type="Pfam" id="PF02861">
    <property type="entry name" value="Clp_N"/>
    <property type="match status" value="1"/>
</dbReference>
<dbReference type="InterPro" id="IPR050130">
    <property type="entry name" value="ClpA_ClpB"/>
</dbReference>
<dbReference type="InterPro" id="IPR018368">
    <property type="entry name" value="ClpA/B_CS1"/>
</dbReference>
<name>A0ABT4VMA7_9HYPH</name>
<feature type="coiled-coil region" evidence="13">
    <location>
        <begin position="413"/>
        <end position="493"/>
    </location>
</feature>
<evidence type="ECO:0000256" key="10">
    <source>
        <dbReference type="ARBA" id="ARBA00026057"/>
    </source>
</evidence>
<dbReference type="SMART" id="SM01086">
    <property type="entry name" value="ClpB_D2-small"/>
    <property type="match status" value="1"/>
</dbReference>
<dbReference type="SMART" id="SM00382">
    <property type="entry name" value="AAA"/>
    <property type="match status" value="2"/>
</dbReference>
<dbReference type="InterPro" id="IPR028299">
    <property type="entry name" value="ClpA/B_CS2"/>
</dbReference>
<dbReference type="Proteomes" id="UP001148313">
    <property type="component" value="Unassembled WGS sequence"/>
</dbReference>
<comment type="subunit">
    <text evidence="10">Homohexamer. The oligomerization is ATP-dependent.</text>
</comment>
<keyword evidence="5 12" id="KW-0547">Nucleotide-binding</keyword>
<dbReference type="InterPro" id="IPR017730">
    <property type="entry name" value="Chaperonin_ClpB"/>
</dbReference>
<keyword evidence="13" id="KW-0346">Stress response</keyword>
<dbReference type="InterPro" id="IPR004176">
    <property type="entry name" value="Clp_R_N"/>
</dbReference>
<dbReference type="PROSITE" id="PS00871">
    <property type="entry name" value="CLPAB_2"/>
    <property type="match status" value="1"/>
</dbReference>
<dbReference type="CDD" id="cd19499">
    <property type="entry name" value="RecA-like_ClpB_Hsp104-like"/>
    <property type="match status" value="1"/>
</dbReference>
<dbReference type="InterPro" id="IPR036628">
    <property type="entry name" value="Clp_N_dom_sf"/>
</dbReference>
<gene>
    <name evidence="13 15" type="primary">clpB</name>
    <name evidence="15" type="ORF">OOZ53_10880</name>
</gene>
<feature type="domain" description="Clp R" evidence="14">
    <location>
        <begin position="3"/>
        <end position="147"/>
    </location>
</feature>
<comment type="subcellular location">
    <subcellularLocation>
        <location evidence="1 13">Cytoplasm</location>
    </subcellularLocation>
</comment>
<dbReference type="CDD" id="cd00009">
    <property type="entry name" value="AAA"/>
    <property type="match status" value="1"/>
</dbReference>
<dbReference type="InterPro" id="IPR019489">
    <property type="entry name" value="Clp_ATPase_C"/>
</dbReference>
<organism evidence="15 16">
    <name type="scientific">Hoeflea poritis</name>
    <dbReference type="NCBI Taxonomy" id="2993659"/>
    <lineage>
        <taxon>Bacteria</taxon>
        <taxon>Pseudomonadati</taxon>
        <taxon>Pseudomonadota</taxon>
        <taxon>Alphaproteobacteria</taxon>
        <taxon>Hyphomicrobiales</taxon>
        <taxon>Rhizobiaceae</taxon>
        <taxon>Hoeflea</taxon>
    </lineage>
</organism>
<evidence type="ECO:0000313" key="15">
    <source>
        <dbReference type="EMBL" id="MDA4845855.1"/>
    </source>
</evidence>
<evidence type="ECO:0000256" key="13">
    <source>
        <dbReference type="RuleBase" id="RU362034"/>
    </source>
</evidence>
<keyword evidence="6 12" id="KW-0067">ATP-binding</keyword>
<evidence type="ECO:0000256" key="9">
    <source>
        <dbReference type="ARBA" id="ARBA00025613"/>
    </source>
</evidence>
<dbReference type="Pfam" id="PF10431">
    <property type="entry name" value="ClpB_D2-small"/>
    <property type="match status" value="1"/>
</dbReference>
<reference evidence="15" key="1">
    <citation type="submission" date="2022-11" db="EMBL/GenBank/DDBJ databases">
        <title>Hoeflea poritis sp. nov., isolated from scleractinian coral Porites lutea.</title>
        <authorList>
            <person name="Zhang G."/>
            <person name="Wei Q."/>
            <person name="Cai L."/>
        </authorList>
    </citation>
    <scope>NUCLEOTIDE SEQUENCE</scope>
    <source>
        <strain evidence="15">E7-10</strain>
    </source>
</reference>
<evidence type="ECO:0000313" key="16">
    <source>
        <dbReference type="Proteomes" id="UP001148313"/>
    </source>
</evidence>
<dbReference type="NCBIfam" id="TIGR03346">
    <property type="entry name" value="chaperone_ClpB"/>
    <property type="match status" value="1"/>
</dbReference>
<dbReference type="RefSeq" id="WP_271089535.1">
    <property type="nucleotide sequence ID" value="NZ_JAPJZH010000005.1"/>
</dbReference>